<proteinExistence type="predicted"/>
<feature type="region of interest" description="Disordered" evidence="1">
    <location>
        <begin position="74"/>
        <end position="96"/>
    </location>
</feature>
<organism evidence="3 4">
    <name type="scientific">Massariosphaeria phaeospora</name>
    <dbReference type="NCBI Taxonomy" id="100035"/>
    <lineage>
        <taxon>Eukaryota</taxon>
        <taxon>Fungi</taxon>
        <taxon>Dikarya</taxon>
        <taxon>Ascomycota</taxon>
        <taxon>Pezizomycotina</taxon>
        <taxon>Dothideomycetes</taxon>
        <taxon>Pleosporomycetidae</taxon>
        <taxon>Pleosporales</taxon>
        <taxon>Pleosporales incertae sedis</taxon>
        <taxon>Massariosphaeria</taxon>
    </lineage>
</organism>
<dbReference type="EMBL" id="JAADJZ010000005">
    <property type="protein sequence ID" value="KAF2874670.1"/>
    <property type="molecule type" value="Genomic_DNA"/>
</dbReference>
<feature type="compositionally biased region" description="Basic and acidic residues" evidence="1">
    <location>
        <begin position="220"/>
        <end position="240"/>
    </location>
</feature>
<dbReference type="Proteomes" id="UP000481861">
    <property type="component" value="Unassembled WGS sequence"/>
</dbReference>
<feature type="region of interest" description="Disordered" evidence="1">
    <location>
        <begin position="151"/>
        <end position="285"/>
    </location>
</feature>
<protein>
    <submittedName>
        <fullName evidence="3">Uncharacterized protein</fullName>
    </submittedName>
</protein>
<keyword evidence="2" id="KW-0472">Membrane</keyword>
<accession>A0A7C8IHZ9</accession>
<evidence type="ECO:0000256" key="2">
    <source>
        <dbReference type="SAM" id="Phobius"/>
    </source>
</evidence>
<dbReference type="NCBIfam" id="TIGR01167">
    <property type="entry name" value="LPXTG_anchor"/>
    <property type="match status" value="1"/>
</dbReference>
<feature type="transmembrane region" description="Helical" evidence="2">
    <location>
        <begin position="98"/>
        <end position="121"/>
    </location>
</feature>
<keyword evidence="2" id="KW-0812">Transmembrane</keyword>
<evidence type="ECO:0000256" key="1">
    <source>
        <dbReference type="SAM" id="MobiDB-lite"/>
    </source>
</evidence>
<feature type="compositionally biased region" description="Low complexity" evidence="1">
    <location>
        <begin position="151"/>
        <end position="170"/>
    </location>
</feature>
<evidence type="ECO:0000313" key="4">
    <source>
        <dbReference type="Proteomes" id="UP000481861"/>
    </source>
</evidence>
<reference evidence="3 4" key="1">
    <citation type="submission" date="2020-01" db="EMBL/GenBank/DDBJ databases">
        <authorList>
            <consortium name="DOE Joint Genome Institute"/>
            <person name="Haridas S."/>
            <person name="Albert R."/>
            <person name="Binder M."/>
            <person name="Bloem J."/>
            <person name="Labutti K."/>
            <person name="Salamov A."/>
            <person name="Andreopoulos B."/>
            <person name="Baker S.E."/>
            <person name="Barry K."/>
            <person name="Bills G."/>
            <person name="Bluhm B.H."/>
            <person name="Cannon C."/>
            <person name="Castanera R."/>
            <person name="Culley D.E."/>
            <person name="Daum C."/>
            <person name="Ezra D."/>
            <person name="Gonzalez J.B."/>
            <person name="Henrissat B."/>
            <person name="Kuo A."/>
            <person name="Liang C."/>
            <person name="Lipzen A."/>
            <person name="Lutzoni F."/>
            <person name="Magnuson J."/>
            <person name="Mondo S."/>
            <person name="Nolan M."/>
            <person name="Ohm R."/>
            <person name="Pangilinan J."/>
            <person name="Park H.-J.H."/>
            <person name="Ramirez L."/>
            <person name="Alfaro M."/>
            <person name="Sun H."/>
            <person name="Tritt A."/>
            <person name="Yoshinaga Y."/>
            <person name="Zwiers L.-H.L."/>
            <person name="Turgeon B.G."/>
            <person name="Goodwin S.B."/>
            <person name="Spatafora J.W."/>
            <person name="Crous P.W."/>
            <person name="Grigoriev I.V."/>
        </authorList>
    </citation>
    <scope>NUCLEOTIDE SEQUENCE [LARGE SCALE GENOMIC DNA]</scope>
    <source>
        <strain evidence="3 4">CBS 611.86</strain>
    </source>
</reference>
<gene>
    <name evidence="3" type="ORF">BDV95DRAFT_296298</name>
</gene>
<dbReference type="OrthoDB" id="3800054at2759"/>
<comment type="caution">
    <text evidence="3">The sequence shown here is derived from an EMBL/GenBank/DDBJ whole genome shotgun (WGS) entry which is preliminary data.</text>
</comment>
<feature type="compositionally biased region" description="Polar residues" evidence="1">
    <location>
        <begin position="10"/>
        <end position="42"/>
    </location>
</feature>
<keyword evidence="4" id="KW-1185">Reference proteome</keyword>
<evidence type="ECO:0000313" key="3">
    <source>
        <dbReference type="EMBL" id="KAF2874670.1"/>
    </source>
</evidence>
<feature type="region of interest" description="Disordered" evidence="1">
    <location>
        <begin position="1"/>
        <end position="42"/>
    </location>
</feature>
<keyword evidence="2" id="KW-1133">Transmembrane helix</keyword>
<dbReference type="AlphaFoldDB" id="A0A7C8IHZ9"/>
<name>A0A7C8IHZ9_9PLEO</name>
<sequence>MIVSLEKRQLQSCPNGNRTPQTATVSNGASSSVISPTAGRLSTESFPKSEIDVITSVLSGQTIVATVTHFITPLAGPTNVPSSTPPSTNTGKTSNTPIGPIVGGVIGAIALLSLVSVLLLLRRKKQMKERTQSTLPPPYTDADMSEHLTGATTTSMSDSKSAAAAASVTTEGHGVETVPQLDSTMIVAPSEMSSDPLGNIPELPATPAPISNPFGTPKIADIDLPGKESIRSARRNRDAGDNVLSWAQLSSTRMQDRSARLSQPHGTPAPYSDGLWANMSPEKEK</sequence>
<feature type="compositionally biased region" description="Low complexity" evidence="1">
    <location>
        <begin position="77"/>
        <end position="96"/>
    </location>
</feature>